<dbReference type="InterPro" id="IPR000160">
    <property type="entry name" value="GGDEF_dom"/>
</dbReference>
<evidence type="ECO:0000259" key="2">
    <source>
        <dbReference type="PROSITE" id="PS50887"/>
    </source>
</evidence>
<proteinExistence type="predicted"/>
<dbReference type="SMART" id="SM00091">
    <property type="entry name" value="PAS"/>
    <property type="match status" value="2"/>
</dbReference>
<evidence type="ECO:0000313" key="4">
    <source>
        <dbReference type="Proteomes" id="UP000342249"/>
    </source>
</evidence>
<dbReference type="InterPro" id="IPR029787">
    <property type="entry name" value="Nucleotide_cyclase"/>
</dbReference>
<dbReference type="PROSITE" id="PS50887">
    <property type="entry name" value="GGDEF"/>
    <property type="match status" value="1"/>
</dbReference>
<comment type="caution">
    <text evidence="3">The sequence shown here is derived from an EMBL/GenBank/DDBJ whole genome shotgun (WGS) entry which is preliminary data.</text>
</comment>
<accession>A0A5N7IY16</accession>
<organism evidence="3 4">
    <name type="scientific">Clostridium estertheticum</name>
    <dbReference type="NCBI Taxonomy" id="238834"/>
    <lineage>
        <taxon>Bacteria</taxon>
        <taxon>Bacillati</taxon>
        <taxon>Bacillota</taxon>
        <taxon>Clostridia</taxon>
        <taxon>Eubacteriales</taxon>
        <taxon>Clostridiaceae</taxon>
        <taxon>Clostridium</taxon>
    </lineage>
</organism>
<dbReference type="SUPFAM" id="SSF55785">
    <property type="entry name" value="PYP-like sensor domain (PAS domain)"/>
    <property type="match status" value="2"/>
</dbReference>
<dbReference type="InterPro" id="IPR000014">
    <property type="entry name" value="PAS"/>
</dbReference>
<dbReference type="Gene3D" id="3.30.70.270">
    <property type="match status" value="1"/>
</dbReference>
<dbReference type="Pfam" id="PF00990">
    <property type="entry name" value="GGDEF"/>
    <property type="match status" value="1"/>
</dbReference>
<dbReference type="PROSITE" id="PS50112">
    <property type="entry name" value="PAS"/>
    <property type="match status" value="1"/>
</dbReference>
<reference evidence="3 4" key="1">
    <citation type="journal article" date="2019" name="Lett. Appl. Microbiol.">
        <title>A case of 'blown pack' spoilage of vacuum-packaged pork likely associated with Clostridium estertheticum in Canada.</title>
        <authorList>
            <person name="Zhang P."/>
            <person name="Ward P."/>
            <person name="McMullen L.M."/>
            <person name="Yang X."/>
        </authorList>
    </citation>
    <scope>NUCLEOTIDE SEQUENCE [LARGE SCALE GENOMIC DNA]</scope>
    <source>
        <strain evidence="3 4">MA19</strain>
    </source>
</reference>
<protein>
    <submittedName>
        <fullName evidence="3">Sensor domain-containing diguanylate cyclase</fullName>
    </submittedName>
</protein>
<dbReference type="NCBIfam" id="TIGR00254">
    <property type="entry name" value="GGDEF"/>
    <property type="match status" value="1"/>
</dbReference>
<dbReference type="Pfam" id="PF13426">
    <property type="entry name" value="PAS_9"/>
    <property type="match status" value="1"/>
</dbReference>
<dbReference type="EMBL" id="SPSF01000015">
    <property type="protein sequence ID" value="MPQ61352.1"/>
    <property type="molecule type" value="Genomic_DNA"/>
</dbReference>
<dbReference type="InterPro" id="IPR052163">
    <property type="entry name" value="DGC-Regulatory_Protein"/>
</dbReference>
<dbReference type="AlphaFoldDB" id="A0A5N7IY16"/>
<dbReference type="Gene3D" id="3.30.450.20">
    <property type="entry name" value="PAS domain"/>
    <property type="match status" value="2"/>
</dbReference>
<feature type="domain" description="GGDEF" evidence="2">
    <location>
        <begin position="285"/>
        <end position="418"/>
    </location>
</feature>
<name>A0A5N7IY16_9CLOT</name>
<evidence type="ECO:0000259" key="1">
    <source>
        <dbReference type="PROSITE" id="PS50112"/>
    </source>
</evidence>
<dbReference type="FunFam" id="3.30.70.270:FF:000001">
    <property type="entry name" value="Diguanylate cyclase domain protein"/>
    <property type="match status" value="1"/>
</dbReference>
<dbReference type="CDD" id="cd01949">
    <property type="entry name" value="GGDEF"/>
    <property type="match status" value="1"/>
</dbReference>
<dbReference type="InterPro" id="IPR043128">
    <property type="entry name" value="Rev_trsase/Diguanyl_cyclase"/>
</dbReference>
<dbReference type="NCBIfam" id="TIGR00229">
    <property type="entry name" value="sensory_box"/>
    <property type="match status" value="1"/>
</dbReference>
<evidence type="ECO:0000313" key="3">
    <source>
        <dbReference type="EMBL" id="MPQ61352.1"/>
    </source>
</evidence>
<dbReference type="Pfam" id="PF13188">
    <property type="entry name" value="PAS_8"/>
    <property type="match status" value="1"/>
</dbReference>
<dbReference type="CDD" id="cd00130">
    <property type="entry name" value="PAS"/>
    <property type="match status" value="1"/>
</dbReference>
<sequence length="422" mass="48715">MFKRYICGSDRETYFNNLFNSLEEGFLLNEVICGVDGIAISFKILEFNNFFEDMFGVKRNIIGKTIKEVYPDIDSKWIETCGKVALSGKSIKQNIYIKSVDKHYKVNIISPTKGQFIILFNDITDIIKANEVLKKYFILFENAMDIIIYLKSDGRIIDANKTAVEKYGYSREEFHNMRLQQLREPSTMKEYQAQMEISASEGIVYEGINVKKDGTTFPVEVSSQTTEINGELFRIHIIRDITQRKESEEKIKYLANYDALTEIPNRGFFMYQFEKILNQSKANKNKFAVLIFDVDKFKLINDIHGHNAGDEVLKQVAKRLKEAVRRTDIIGRFGGDEFLVIQPFIKGKEDILMIADRILKFVNKPVKWNNVNLDVHISIGITIYPDGSDNTQGLIHNADKAMYFTKKKGGNAYSFYINNKLF</sequence>
<dbReference type="PANTHER" id="PTHR46663">
    <property type="entry name" value="DIGUANYLATE CYCLASE DGCT-RELATED"/>
    <property type="match status" value="1"/>
</dbReference>
<dbReference type="PANTHER" id="PTHR46663:SF2">
    <property type="entry name" value="GGDEF DOMAIN-CONTAINING PROTEIN"/>
    <property type="match status" value="1"/>
</dbReference>
<feature type="domain" description="PAS" evidence="1">
    <location>
        <begin position="132"/>
        <end position="202"/>
    </location>
</feature>
<dbReference type="SUPFAM" id="SSF55073">
    <property type="entry name" value="Nucleotide cyclase"/>
    <property type="match status" value="1"/>
</dbReference>
<gene>
    <name evidence="3" type="ORF">E4V82_04420</name>
</gene>
<dbReference type="InterPro" id="IPR035965">
    <property type="entry name" value="PAS-like_dom_sf"/>
</dbReference>
<dbReference type="RefSeq" id="WP_152750744.1">
    <property type="nucleotide sequence ID" value="NZ_JAHLDQ010000003.1"/>
</dbReference>
<dbReference type="Proteomes" id="UP000342249">
    <property type="component" value="Unassembled WGS sequence"/>
</dbReference>
<dbReference type="SMART" id="SM00267">
    <property type="entry name" value="GGDEF"/>
    <property type="match status" value="1"/>
</dbReference>